<feature type="transmembrane region" description="Helical" evidence="7">
    <location>
        <begin position="5"/>
        <end position="21"/>
    </location>
</feature>
<gene>
    <name evidence="9" type="ORF">ACFPTP_17485</name>
</gene>
<keyword evidence="6 7" id="KW-0472">Membrane</keyword>
<feature type="transmembrane region" description="Helical" evidence="7">
    <location>
        <begin position="112"/>
        <end position="131"/>
    </location>
</feature>
<dbReference type="GO" id="GO:0008233">
    <property type="term" value="F:peptidase activity"/>
    <property type="evidence" value="ECO:0007669"/>
    <property type="project" value="UniProtKB-KW"/>
</dbReference>
<feature type="domain" description="Peptidase M50" evidence="8">
    <location>
        <begin position="37"/>
        <end position="187"/>
    </location>
</feature>
<feature type="transmembrane region" description="Helical" evidence="7">
    <location>
        <begin position="33"/>
        <end position="55"/>
    </location>
</feature>
<evidence type="ECO:0000256" key="4">
    <source>
        <dbReference type="ARBA" id="ARBA00022692"/>
    </source>
</evidence>
<evidence type="ECO:0000256" key="5">
    <source>
        <dbReference type="ARBA" id="ARBA00022989"/>
    </source>
</evidence>
<comment type="similarity">
    <text evidence="3">Belongs to the peptidase M50B family.</text>
</comment>
<keyword evidence="5 7" id="KW-1133">Transmembrane helix</keyword>
<keyword evidence="9" id="KW-0645">Protease</keyword>
<dbReference type="Pfam" id="PF02163">
    <property type="entry name" value="Peptidase_M50"/>
    <property type="match status" value="1"/>
</dbReference>
<organism evidence="9 10">
    <name type="scientific">Sporosarcina koreensis</name>
    <dbReference type="NCBI Taxonomy" id="334735"/>
    <lineage>
        <taxon>Bacteria</taxon>
        <taxon>Bacillati</taxon>
        <taxon>Bacillota</taxon>
        <taxon>Bacilli</taxon>
        <taxon>Bacillales</taxon>
        <taxon>Caryophanaceae</taxon>
        <taxon>Sporosarcina</taxon>
    </lineage>
</organism>
<evidence type="ECO:0000313" key="9">
    <source>
        <dbReference type="EMBL" id="MFC5605034.1"/>
    </source>
</evidence>
<comment type="subcellular location">
    <subcellularLocation>
        <location evidence="2">Membrane</location>
        <topology evidence="2">Multi-pass membrane protein</topology>
    </subcellularLocation>
</comment>
<evidence type="ECO:0000256" key="3">
    <source>
        <dbReference type="ARBA" id="ARBA00007931"/>
    </source>
</evidence>
<comment type="cofactor">
    <cofactor evidence="1">
        <name>Zn(2+)</name>
        <dbReference type="ChEBI" id="CHEBI:29105"/>
    </cofactor>
</comment>
<evidence type="ECO:0000256" key="2">
    <source>
        <dbReference type="ARBA" id="ARBA00004141"/>
    </source>
</evidence>
<reference evidence="10" key="1">
    <citation type="journal article" date="2019" name="Int. J. Syst. Evol. Microbiol.">
        <title>The Global Catalogue of Microorganisms (GCM) 10K type strain sequencing project: providing services to taxonomists for standard genome sequencing and annotation.</title>
        <authorList>
            <consortium name="The Broad Institute Genomics Platform"/>
            <consortium name="The Broad Institute Genome Sequencing Center for Infectious Disease"/>
            <person name="Wu L."/>
            <person name="Ma J."/>
        </authorList>
    </citation>
    <scope>NUCLEOTIDE SEQUENCE [LARGE SCALE GENOMIC DNA]</scope>
    <source>
        <strain evidence="10">KACC 11299</strain>
    </source>
</reference>
<keyword evidence="4 7" id="KW-0812">Transmembrane</keyword>
<evidence type="ECO:0000259" key="8">
    <source>
        <dbReference type="Pfam" id="PF02163"/>
    </source>
</evidence>
<name>A0ABW0U4B1_9BACL</name>
<dbReference type="Proteomes" id="UP001596071">
    <property type="component" value="Unassembled WGS sequence"/>
</dbReference>
<comment type="caution">
    <text evidence="9">The sequence shown here is derived from an EMBL/GenBank/DDBJ whole genome shotgun (WGS) entry which is preliminary data.</text>
</comment>
<dbReference type="EMBL" id="JBHSNP010000029">
    <property type="protein sequence ID" value="MFC5605034.1"/>
    <property type="molecule type" value="Genomic_DNA"/>
</dbReference>
<keyword evidence="9" id="KW-0378">Hydrolase</keyword>
<dbReference type="InterPro" id="IPR008915">
    <property type="entry name" value="Peptidase_M50"/>
</dbReference>
<keyword evidence="10" id="KW-1185">Reference proteome</keyword>
<evidence type="ECO:0000313" key="10">
    <source>
        <dbReference type="Proteomes" id="UP001596071"/>
    </source>
</evidence>
<accession>A0ABW0U4B1</accession>
<dbReference type="GO" id="GO:0006508">
    <property type="term" value="P:proteolysis"/>
    <property type="evidence" value="ECO:0007669"/>
    <property type="project" value="UniProtKB-KW"/>
</dbReference>
<evidence type="ECO:0000256" key="1">
    <source>
        <dbReference type="ARBA" id="ARBA00001947"/>
    </source>
</evidence>
<evidence type="ECO:0000256" key="6">
    <source>
        <dbReference type="ARBA" id="ARBA00023136"/>
    </source>
</evidence>
<protein>
    <submittedName>
        <fullName evidence="9">Site-2 protease family protein</fullName>
    </submittedName>
</protein>
<proteinExistence type="inferred from homology"/>
<evidence type="ECO:0000256" key="7">
    <source>
        <dbReference type="SAM" id="Phobius"/>
    </source>
</evidence>
<dbReference type="RefSeq" id="WP_381447765.1">
    <property type="nucleotide sequence ID" value="NZ_JBHSNP010000029.1"/>
</dbReference>
<sequence length="357" mass="40382">MISFLLGGCIGFSAVLYFILFPEPWSMRTLLTITASIIVSFPLTILLHELGHLLAGRLQGMRLLNMSVGPFVIERHEGKHHFHIARSALGYLGRAMMYFPKHLEQDMMRDKLVRYIYGGPLINIVTGVLMIGNAFGIWHHPFCILFGLANLLVGITNLQPNMAKSAMTDGLVIHRLRTVPLEESVIVTAYSALTEGMKTTEVNKWNADLIRQMERLLSSEDPTAKSLLPTIGYYYLPEKPEKVLDIGRTSAFTRETAAFDYYADCADITFATALFFNEQLKDYPLIEEELRKIGKSDAIMDLKRDALLSYINGDFPGAFEHLNNAKDALGKWHPLYLRGESERKLLQSMIETMKKEC</sequence>